<proteinExistence type="predicted"/>
<organism evidence="1 2">
    <name type="scientific">Ectorhizobium quercum</name>
    <dbReference type="NCBI Taxonomy" id="2965071"/>
    <lineage>
        <taxon>Bacteria</taxon>
        <taxon>Pseudomonadati</taxon>
        <taxon>Pseudomonadota</taxon>
        <taxon>Alphaproteobacteria</taxon>
        <taxon>Hyphomicrobiales</taxon>
        <taxon>Rhizobiaceae</taxon>
        <taxon>Ectorhizobium</taxon>
    </lineage>
</organism>
<gene>
    <name evidence="1" type="ORF">NOF55_10075</name>
</gene>
<name>A0AAE3N1A1_9HYPH</name>
<protein>
    <submittedName>
        <fullName evidence="1">Nitroreductase family protein</fullName>
    </submittedName>
</protein>
<dbReference type="Proteomes" id="UP001208771">
    <property type="component" value="Unassembled WGS sequence"/>
</dbReference>
<sequence>MNRRNLLIGGTAALVLAGAGGVAWRQSVGSMRAYADYARRLRAKPTPSPDIGELIRYAALAANGHNTQPWRFGIEDGGIALFPDEARRTPVVDPDDHHLFVSLGCAVETLAIAAQATGRPGEVVVEPGDGSAVRFDFSAGPARADPLFDAIPLRQSTRVDYDGRAVPPADLAALERAAAEPGVRMILVTERSRMNQLRDLVVAGNDAQMTDPAFMAELKHWLRFNPRSAIASGDGLFSACTGNPVLPAFLGGPAFDIFLTARTENDRYARQIDSSAGLAIFVADRADTGHWIRVGRACQRFALTATSLGLKHAFVNQPVEVARLRPELAERVGEAGKRPNIVMRFGYGPLMPFSPRRPAEAVIA</sequence>
<dbReference type="InterPro" id="IPR050627">
    <property type="entry name" value="Nitroreductase/BluB"/>
</dbReference>
<dbReference type="RefSeq" id="WP_306411243.1">
    <property type="nucleotide sequence ID" value="NZ_JANFPI010000003.1"/>
</dbReference>
<dbReference type="AlphaFoldDB" id="A0AAE3N1A1"/>
<comment type="caution">
    <text evidence="1">The sequence shown here is derived from an EMBL/GenBank/DDBJ whole genome shotgun (WGS) entry which is preliminary data.</text>
</comment>
<evidence type="ECO:0000313" key="1">
    <source>
        <dbReference type="EMBL" id="MCX8997455.1"/>
    </source>
</evidence>
<dbReference type="PANTHER" id="PTHR23026">
    <property type="entry name" value="NADPH NITROREDUCTASE"/>
    <property type="match status" value="1"/>
</dbReference>
<keyword evidence="2" id="KW-1185">Reference proteome</keyword>
<evidence type="ECO:0000313" key="2">
    <source>
        <dbReference type="Proteomes" id="UP001208771"/>
    </source>
</evidence>
<reference evidence="1" key="1">
    <citation type="submission" date="2022-07" db="EMBL/GenBank/DDBJ databases">
        <title>Ectorhizobium quercum gen.nov., sp. nov.</title>
        <authorList>
            <person name="Ma T."/>
            <person name="Li Y."/>
        </authorList>
    </citation>
    <scope>NUCLEOTIDE SEQUENCE</scope>
    <source>
        <strain evidence="1">BDR2-2</strain>
    </source>
</reference>
<dbReference type="NCBIfam" id="NF047509">
    <property type="entry name" value="Rv3131_FMN_oxido"/>
    <property type="match status" value="1"/>
</dbReference>
<dbReference type="PANTHER" id="PTHR23026:SF123">
    <property type="entry name" value="NAD(P)H NITROREDUCTASE RV3131-RELATED"/>
    <property type="match status" value="1"/>
</dbReference>
<dbReference type="InterPro" id="IPR000415">
    <property type="entry name" value="Nitroreductase-like"/>
</dbReference>
<dbReference type="GO" id="GO:0016491">
    <property type="term" value="F:oxidoreductase activity"/>
    <property type="evidence" value="ECO:0007669"/>
    <property type="project" value="InterPro"/>
</dbReference>
<dbReference type="EMBL" id="JANFPI010000003">
    <property type="protein sequence ID" value="MCX8997455.1"/>
    <property type="molecule type" value="Genomic_DNA"/>
</dbReference>
<accession>A0AAE3N1A1</accession>
<dbReference type="Gene3D" id="3.40.109.10">
    <property type="entry name" value="NADH Oxidase"/>
    <property type="match status" value="1"/>
</dbReference>
<dbReference type="SUPFAM" id="SSF55469">
    <property type="entry name" value="FMN-dependent nitroreductase-like"/>
    <property type="match status" value="2"/>
</dbReference>